<evidence type="ECO:0000313" key="2">
    <source>
        <dbReference type="EMBL" id="PZR00656.1"/>
    </source>
</evidence>
<accession>A0A2W5SMS9</accession>
<dbReference type="Proteomes" id="UP000248975">
    <property type="component" value="Unassembled WGS sequence"/>
</dbReference>
<sequence length="263" mass="28378">MRALVSAVIVSLAVGTSAVAQSSEDLAKKLSNPVANLISVPFQYNYNDGYLDGSANQSYINIQPVIPFSIGENWNIISRTILPVVHLDGFDPDGDTQTGFGNTTQSFFFSPKKPTKGGIIWGAGPVIQIPTATDGIANNQWGAGITGVILKQSHGWTYGALANHVWSVNGEDKYGKTSATFLQPFISYTTPKATSFTLNTEATYDWENEEWSVPINFTVGQIIKVAKKPVQITGGVRYWAEAPDNGPDGWGARLAVTYMIPKG</sequence>
<feature type="chain" id="PRO_5015958365" description="Transporter" evidence="1">
    <location>
        <begin position="21"/>
        <end position="263"/>
    </location>
</feature>
<gene>
    <name evidence="2" type="ORF">DI533_08970</name>
</gene>
<keyword evidence="1" id="KW-0732">Signal</keyword>
<evidence type="ECO:0000256" key="1">
    <source>
        <dbReference type="SAM" id="SignalP"/>
    </source>
</evidence>
<reference evidence="2 3" key="1">
    <citation type="submission" date="2017-08" db="EMBL/GenBank/DDBJ databases">
        <title>Infants hospitalized years apart are colonized by the same room-sourced microbial strains.</title>
        <authorList>
            <person name="Brooks B."/>
            <person name="Olm M.R."/>
            <person name="Firek B.A."/>
            <person name="Baker R."/>
            <person name="Thomas B.C."/>
            <person name="Morowitz M.J."/>
            <person name="Banfield J.F."/>
        </authorList>
    </citation>
    <scope>NUCLEOTIDE SEQUENCE [LARGE SCALE GENOMIC DNA]</scope>
    <source>
        <strain evidence="2">S2_003_000_R2_11</strain>
    </source>
</reference>
<name>A0A2W5SMS9_CERSP</name>
<evidence type="ECO:0000313" key="3">
    <source>
        <dbReference type="Proteomes" id="UP000248975"/>
    </source>
</evidence>
<dbReference type="AlphaFoldDB" id="A0A2W5SMS9"/>
<evidence type="ECO:0008006" key="4">
    <source>
        <dbReference type="Google" id="ProtNLM"/>
    </source>
</evidence>
<proteinExistence type="predicted"/>
<feature type="signal peptide" evidence="1">
    <location>
        <begin position="1"/>
        <end position="20"/>
    </location>
</feature>
<protein>
    <recommendedName>
        <fullName evidence="4">Transporter</fullName>
    </recommendedName>
</protein>
<organism evidence="2 3">
    <name type="scientific">Cereibacter sphaeroides</name>
    <name type="common">Rhodobacter sphaeroides</name>
    <dbReference type="NCBI Taxonomy" id="1063"/>
    <lineage>
        <taxon>Bacteria</taxon>
        <taxon>Pseudomonadati</taxon>
        <taxon>Pseudomonadota</taxon>
        <taxon>Alphaproteobacteria</taxon>
        <taxon>Rhodobacterales</taxon>
        <taxon>Paracoccaceae</taxon>
        <taxon>Cereibacter</taxon>
    </lineage>
</organism>
<dbReference type="EMBL" id="QFQS01000001">
    <property type="protein sequence ID" value="PZR00656.1"/>
    <property type="molecule type" value="Genomic_DNA"/>
</dbReference>
<comment type="caution">
    <text evidence="2">The sequence shown here is derived from an EMBL/GenBank/DDBJ whole genome shotgun (WGS) entry which is preliminary data.</text>
</comment>